<accession>A0A507ZW54</accession>
<name>A0A507ZW54_9ACTO</name>
<dbReference type="Proteomes" id="UP000319010">
    <property type="component" value="Unassembled WGS sequence"/>
</dbReference>
<proteinExistence type="predicted"/>
<organism evidence="1 2">
    <name type="scientific">Actinomyces johnsonii</name>
    <dbReference type="NCBI Taxonomy" id="544581"/>
    <lineage>
        <taxon>Bacteria</taxon>
        <taxon>Bacillati</taxon>
        <taxon>Actinomycetota</taxon>
        <taxon>Actinomycetes</taxon>
        <taxon>Actinomycetales</taxon>
        <taxon>Actinomycetaceae</taxon>
        <taxon>Actinomyces</taxon>
    </lineage>
</organism>
<evidence type="ECO:0000313" key="2">
    <source>
        <dbReference type="Proteomes" id="UP000319010"/>
    </source>
</evidence>
<dbReference type="AlphaFoldDB" id="A0A507ZW54"/>
<reference evidence="1 2" key="1">
    <citation type="submission" date="2019-06" db="EMBL/GenBank/DDBJ databases">
        <title>Draft genome sequence of Actinomyces johnsonii CCUG 34287T.</title>
        <authorList>
            <person name="Salva-Serra F."/>
            <person name="Cardew S."/>
            <person name="Moore E."/>
        </authorList>
    </citation>
    <scope>NUCLEOTIDE SEQUENCE [LARGE SCALE GENOMIC DNA]</scope>
    <source>
        <strain evidence="1 2">CCUG 34287</strain>
    </source>
</reference>
<dbReference type="EMBL" id="VICB01000020">
    <property type="protein sequence ID" value="TQD41940.1"/>
    <property type="molecule type" value="Genomic_DNA"/>
</dbReference>
<dbReference type="RefSeq" id="WP_141424907.1">
    <property type="nucleotide sequence ID" value="NZ_JASPFB010000013.1"/>
</dbReference>
<gene>
    <name evidence="1" type="ORF">FK256_11935</name>
</gene>
<protein>
    <submittedName>
        <fullName evidence="1">Uncharacterized protein</fullName>
    </submittedName>
</protein>
<comment type="caution">
    <text evidence="1">The sequence shown here is derived from an EMBL/GenBank/DDBJ whole genome shotgun (WGS) entry which is preliminary data.</text>
</comment>
<sequence length="64" mass="7488">MCRELSRHGAQLRFDDIEGYRPVALATNTRVGQLADLETHRRLQKRGYDRIRCAKAFSRASLRR</sequence>
<evidence type="ECO:0000313" key="1">
    <source>
        <dbReference type="EMBL" id="TQD41940.1"/>
    </source>
</evidence>